<proteinExistence type="predicted"/>
<evidence type="ECO:0000256" key="1">
    <source>
        <dbReference type="ARBA" id="ARBA00001968"/>
    </source>
</evidence>
<dbReference type="InterPro" id="IPR027806">
    <property type="entry name" value="HARBI1_dom"/>
</dbReference>
<sequence length="210" mass="24129">MKTNWTEGRGAKTLTKPRDALYMALTVLKHYQSWEKHAVEFGYKAPTFQKLMVRTFDTIQPVLFDRFVRLPTITDLLTRRTTFKNFPYAHYATDVKFQPCERPGGRFNERKAWFSGKHKLYGMKLEASVSPQGFCVDMSSAHLGATHDVAILLSRLNVHLKALTKTSSEVNEIDNGEHNITYPDLRVMLVEMGYCGILDHLRSKEPSCIR</sequence>
<dbReference type="GO" id="GO:0046872">
    <property type="term" value="F:metal ion binding"/>
    <property type="evidence" value="ECO:0007669"/>
    <property type="project" value="UniProtKB-KW"/>
</dbReference>
<dbReference type="AlphaFoldDB" id="A0A024TGN0"/>
<gene>
    <name evidence="4" type="ORF">H310_12598</name>
</gene>
<accession>A0A024TGN0</accession>
<dbReference type="Pfam" id="PF13359">
    <property type="entry name" value="DDE_Tnp_4"/>
    <property type="match status" value="1"/>
</dbReference>
<comment type="cofactor">
    <cofactor evidence="1">
        <name>a divalent metal cation</name>
        <dbReference type="ChEBI" id="CHEBI:60240"/>
    </cofactor>
</comment>
<feature type="domain" description="DDE Tnp4" evidence="3">
    <location>
        <begin position="98"/>
        <end position="153"/>
    </location>
</feature>
<name>A0A024TGN0_9STRA</name>
<dbReference type="VEuPathDB" id="FungiDB:H310_12598"/>
<dbReference type="GeneID" id="20089648"/>
<dbReference type="RefSeq" id="XP_008877946.1">
    <property type="nucleotide sequence ID" value="XM_008879724.1"/>
</dbReference>
<evidence type="ECO:0000313" key="4">
    <source>
        <dbReference type="EMBL" id="ETV93310.1"/>
    </source>
</evidence>
<protein>
    <recommendedName>
        <fullName evidence="3">DDE Tnp4 domain-containing protein</fullName>
    </recommendedName>
</protein>
<keyword evidence="2" id="KW-0479">Metal-binding</keyword>
<dbReference type="OrthoDB" id="164601at2759"/>
<dbReference type="EMBL" id="KI913992">
    <property type="protein sequence ID" value="ETV93310.1"/>
    <property type="molecule type" value="Genomic_DNA"/>
</dbReference>
<reference evidence="4" key="1">
    <citation type="submission" date="2013-12" db="EMBL/GenBank/DDBJ databases">
        <title>The Genome Sequence of Aphanomyces invadans NJM9701.</title>
        <authorList>
            <consortium name="The Broad Institute Genomics Platform"/>
            <person name="Russ C."/>
            <person name="Tyler B."/>
            <person name="van West P."/>
            <person name="Dieguez-Uribeondo J."/>
            <person name="Young S.K."/>
            <person name="Zeng Q."/>
            <person name="Gargeya S."/>
            <person name="Fitzgerald M."/>
            <person name="Abouelleil A."/>
            <person name="Alvarado L."/>
            <person name="Chapman S.B."/>
            <person name="Gainer-Dewar J."/>
            <person name="Goldberg J."/>
            <person name="Griggs A."/>
            <person name="Gujja S."/>
            <person name="Hansen M."/>
            <person name="Howarth C."/>
            <person name="Imamovic A."/>
            <person name="Ireland A."/>
            <person name="Larimer J."/>
            <person name="McCowan C."/>
            <person name="Murphy C."/>
            <person name="Pearson M."/>
            <person name="Poon T.W."/>
            <person name="Priest M."/>
            <person name="Roberts A."/>
            <person name="Saif S."/>
            <person name="Shea T."/>
            <person name="Sykes S."/>
            <person name="Wortman J."/>
            <person name="Nusbaum C."/>
            <person name="Birren B."/>
        </authorList>
    </citation>
    <scope>NUCLEOTIDE SEQUENCE [LARGE SCALE GENOMIC DNA]</scope>
    <source>
        <strain evidence="4">NJM9701</strain>
    </source>
</reference>
<evidence type="ECO:0000256" key="2">
    <source>
        <dbReference type="ARBA" id="ARBA00022723"/>
    </source>
</evidence>
<evidence type="ECO:0000259" key="3">
    <source>
        <dbReference type="Pfam" id="PF13359"/>
    </source>
</evidence>
<organism evidence="4">
    <name type="scientific">Aphanomyces invadans</name>
    <dbReference type="NCBI Taxonomy" id="157072"/>
    <lineage>
        <taxon>Eukaryota</taxon>
        <taxon>Sar</taxon>
        <taxon>Stramenopiles</taxon>
        <taxon>Oomycota</taxon>
        <taxon>Saprolegniomycetes</taxon>
        <taxon>Saprolegniales</taxon>
        <taxon>Verrucalvaceae</taxon>
        <taxon>Aphanomyces</taxon>
    </lineage>
</organism>